<organism evidence="1 2">
    <name type="scientific">Nesidiocoris tenuis</name>
    <dbReference type="NCBI Taxonomy" id="355587"/>
    <lineage>
        <taxon>Eukaryota</taxon>
        <taxon>Metazoa</taxon>
        <taxon>Ecdysozoa</taxon>
        <taxon>Arthropoda</taxon>
        <taxon>Hexapoda</taxon>
        <taxon>Insecta</taxon>
        <taxon>Pterygota</taxon>
        <taxon>Neoptera</taxon>
        <taxon>Paraneoptera</taxon>
        <taxon>Hemiptera</taxon>
        <taxon>Heteroptera</taxon>
        <taxon>Panheteroptera</taxon>
        <taxon>Cimicomorpha</taxon>
        <taxon>Miridae</taxon>
        <taxon>Dicyphina</taxon>
        <taxon>Nesidiocoris</taxon>
    </lineage>
</organism>
<dbReference type="Proteomes" id="UP001307889">
    <property type="component" value="Chromosome 5"/>
</dbReference>
<name>A0ABN7AS87_9HEMI</name>
<dbReference type="EMBL" id="AP028913">
    <property type="protein sequence ID" value="BES94808.1"/>
    <property type="molecule type" value="Genomic_DNA"/>
</dbReference>
<sequence>MGEKPETLIFLRAEMEKLFAPRRRRKRQPGGKCPWKSVKTHVPMVYGATRPFSLLLARPGAVSRSVDDDDVFSND</sequence>
<evidence type="ECO:0000313" key="2">
    <source>
        <dbReference type="Proteomes" id="UP001307889"/>
    </source>
</evidence>
<accession>A0ABN7AS87</accession>
<gene>
    <name evidence="1" type="ORF">NTJ_07617</name>
</gene>
<evidence type="ECO:0000313" key="1">
    <source>
        <dbReference type="EMBL" id="BES94808.1"/>
    </source>
</evidence>
<reference evidence="1 2" key="1">
    <citation type="submission" date="2023-09" db="EMBL/GenBank/DDBJ databases">
        <title>Nesidiocoris tenuis whole genome shotgun sequence.</title>
        <authorList>
            <person name="Shibata T."/>
            <person name="Shimoda M."/>
            <person name="Kobayashi T."/>
            <person name="Uehara T."/>
        </authorList>
    </citation>
    <scope>NUCLEOTIDE SEQUENCE [LARGE SCALE GENOMIC DNA]</scope>
    <source>
        <strain evidence="1 2">Japan</strain>
    </source>
</reference>
<proteinExistence type="predicted"/>
<keyword evidence="2" id="KW-1185">Reference proteome</keyword>
<protein>
    <submittedName>
        <fullName evidence="1">Uncharacterized protein</fullName>
    </submittedName>
</protein>